<dbReference type="Pfam" id="PF13229">
    <property type="entry name" value="Beta_helix"/>
    <property type="match status" value="1"/>
</dbReference>
<proteinExistence type="predicted"/>
<feature type="compositionally biased region" description="Pro residues" evidence="8">
    <location>
        <begin position="578"/>
        <end position="600"/>
    </location>
</feature>
<accession>A0A1Y1HKV6</accession>
<keyword evidence="4" id="KW-0964">Secreted</keyword>
<organism evidence="11 12">
    <name type="scientific">Klebsormidium nitens</name>
    <name type="common">Green alga</name>
    <name type="synonym">Ulothrix nitens</name>
    <dbReference type="NCBI Taxonomy" id="105231"/>
    <lineage>
        <taxon>Eukaryota</taxon>
        <taxon>Viridiplantae</taxon>
        <taxon>Streptophyta</taxon>
        <taxon>Klebsormidiophyceae</taxon>
        <taxon>Klebsormidiales</taxon>
        <taxon>Klebsormidiaceae</taxon>
        <taxon>Klebsormidium</taxon>
    </lineage>
</organism>
<evidence type="ECO:0000256" key="9">
    <source>
        <dbReference type="SAM" id="SignalP"/>
    </source>
</evidence>
<feature type="chain" id="PRO_5012349822" description="Right handed beta helix domain-containing protein" evidence="9">
    <location>
        <begin position="20"/>
        <end position="683"/>
    </location>
</feature>
<gene>
    <name evidence="11" type="ORF">KFL_000260570</name>
</gene>
<evidence type="ECO:0000256" key="8">
    <source>
        <dbReference type="SAM" id="MobiDB-lite"/>
    </source>
</evidence>
<dbReference type="InterPro" id="IPR039448">
    <property type="entry name" value="Beta_helix"/>
</dbReference>
<dbReference type="InterPro" id="IPR003368">
    <property type="entry name" value="POMP_repeat"/>
</dbReference>
<dbReference type="Gene3D" id="2.160.20.10">
    <property type="entry name" value="Single-stranded right-handed beta-helix, Pectin lyase-like"/>
    <property type="match status" value="1"/>
</dbReference>
<dbReference type="PANTHER" id="PTHR11319">
    <property type="entry name" value="G PROTEIN-COUPLED RECEPTOR-RELATED"/>
    <property type="match status" value="1"/>
</dbReference>
<dbReference type="InterPro" id="IPR011050">
    <property type="entry name" value="Pectin_lyase_fold/virulence"/>
</dbReference>
<evidence type="ECO:0000256" key="2">
    <source>
        <dbReference type="ARBA" id="ARBA00004442"/>
    </source>
</evidence>
<evidence type="ECO:0000313" key="12">
    <source>
        <dbReference type="Proteomes" id="UP000054558"/>
    </source>
</evidence>
<feature type="compositionally biased region" description="Pro residues" evidence="8">
    <location>
        <begin position="608"/>
        <end position="628"/>
    </location>
</feature>
<evidence type="ECO:0000256" key="4">
    <source>
        <dbReference type="ARBA" id="ARBA00022525"/>
    </source>
</evidence>
<feature type="domain" description="Right handed beta helix" evidence="10">
    <location>
        <begin position="198"/>
        <end position="344"/>
    </location>
</feature>
<keyword evidence="5 9" id="KW-0732">Signal</keyword>
<dbReference type="OMA" id="TGSACNI"/>
<feature type="region of interest" description="Disordered" evidence="8">
    <location>
        <begin position="466"/>
        <end position="494"/>
    </location>
</feature>
<protein>
    <recommendedName>
        <fullName evidence="10">Right handed beta helix domain-containing protein</fullName>
    </recommendedName>
</protein>
<keyword evidence="6" id="KW-0472">Membrane</keyword>
<dbReference type="Pfam" id="PF02415">
    <property type="entry name" value="Chlam_PMP"/>
    <property type="match status" value="1"/>
</dbReference>
<dbReference type="STRING" id="105231.A0A1Y1HKV6"/>
<feature type="compositionally biased region" description="Low complexity" evidence="8">
    <location>
        <begin position="466"/>
        <end position="480"/>
    </location>
</feature>
<dbReference type="PANTHER" id="PTHR11319:SF35">
    <property type="entry name" value="OUTER MEMBRANE PROTEIN PMPC-RELATED"/>
    <property type="match status" value="1"/>
</dbReference>
<dbReference type="EMBL" id="DF236975">
    <property type="protein sequence ID" value="GAQ79240.1"/>
    <property type="molecule type" value="Genomic_DNA"/>
</dbReference>
<dbReference type="AlphaFoldDB" id="A0A1Y1HKV6"/>
<evidence type="ECO:0000256" key="5">
    <source>
        <dbReference type="ARBA" id="ARBA00022729"/>
    </source>
</evidence>
<dbReference type="OrthoDB" id="2018448at2759"/>
<dbReference type="SUPFAM" id="SSF51126">
    <property type="entry name" value="Pectin lyase-like"/>
    <property type="match status" value="1"/>
</dbReference>
<evidence type="ECO:0000256" key="7">
    <source>
        <dbReference type="ARBA" id="ARBA00023237"/>
    </source>
</evidence>
<feature type="signal peptide" evidence="9">
    <location>
        <begin position="1"/>
        <end position="19"/>
    </location>
</feature>
<keyword evidence="7" id="KW-0998">Cell outer membrane</keyword>
<evidence type="ECO:0000259" key="10">
    <source>
        <dbReference type="Pfam" id="PF13229"/>
    </source>
</evidence>
<dbReference type="GO" id="GO:0005576">
    <property type="term" value="C:extracellular region"/>
    <property type="evidence" value="ECO:0007669"/>
    <property type="project" value="UniProtKB-SubCell"/>
</dbReference>
<keyword evidence="12" id="KW-1185">Reference proteome</keyword>
<sequence>MGPRTAISCLYVLVYLVSGRSAFAGLDGEAAEGHLGWDGVSTSGADGIADASHPLEPLPVLPLGISVEGDELVASWIPGVDSSFELPDQAQDDATPSRAHPTNRRFLSQTSHTCAAIQTAATWQLQNGGGEVTLDPVEYDCSVGGPVRVPGSVGVTFRGSCVWAGNKKVCTTVNGWAQAPLFELGAGVYGFKSIVFTQSRGTALRSSGNLCISNCTFINNSGANGGAISTAGALMLSASTFQNNYASNVGGAIYAPSGRVSISGSTFTSNFANATGGALYAYSRTSLSIQGCTITNNAALGSGGAVTTFGAVDVTDTSFTGNTALTASGGAVAVSGGGPATFLRTSFVRNAAPMQYGGALYSYGGPHALESVSFQGNSAQGGGAIFLTGKALTCKDCTVGQNSASYGPLYDGQQSFSGANIGTCGFSGPNVPSGLNVLPDGCSVACPIVSEPQAAQICAATLFPPTSSTPSPTPTRTSVPSPVPLGTSPSTKPGLVIPTDASSLNPGFCPSEYNTCQTPQYPRSRFCCLARDGLSCCHNSASDPKCCLFGGNQQVDLTPVFLTTPNPDATPAVTIPPVLSPEPSASPSPRPFPSATPSPSPSVSRSPSPSPRPARSPGASPSPSPKPSPAGATAAPMSYDPVLRPNRCYTADGLTEFACEGATPQCCATDAAPKCCACAAGQC</sequence>
<evidence type="ECO:0000313" key="11">
    <source>
        <dbReference type="EMBL" id="GAQ79240.1"/>
    </source>
</evidence>
<feature type="region of interest" description="Disordered" evidence="8">
    <location>
        <begin position="572"/>
        <end position="637"/>
    </location>
</feature>
<evidence type="ECO:0000256" key="6">
    <source>
        <dbReference type="ARBA" id="ARBA00023136"/>
    </source>
</evidence>
<dbReference type="InterPro" id="IPR012334">
    <property type="entry name" value="Pectin_lyas_fold"/>
</dbReference>
<evidence type="ECO:0000256" key="1">
    <source>
        <dbReference type="ARBA" id="ARBA00004196"/>
    </source>
</evidence>
<dbReference type="Proteomes" id="UP000054558">
    <property type="component" value="Unassembled WGS sequence"/>
</dbReference>
<reference evidence="11 12" key="1">
    <citation type="journal article" date="2014" name="Nat. Commun.">
        <title>Klebsormidium flaccidum genome reveals primary factors for plant terrestrial adaptation.</title>
        <authorList>
            <person name="Hori K."/>
            <person name="Maruyama F."/>
            <person name="Fujisawa T."/>
            <person name="Togashi T."/>
            <person name="Yamamoto N."/>
            <person name="Seo M."/>
            <person name="Sato S."/>
            <person name="Yamada T."/>
            <person name="Mori H."/>
            <person name="Tajima N."/>
            <person name="Moriyama T."/>
            <person name="Ikeuchi M."/>
            <person name="Watanabe M."/>
            <person name="Wada H."/>
            <person name="Kobayashi K."/>
            <person name="Saito M."/>
            <person name="Masuda T."/>
            <person name="Sasaki-Sekimoto Y."/>
            <person name="Mashiguchi K."/>
            <person name="Awai K."/>
            <person name="Shimojima M."/>
            <person name="Masuda S."/>
            <person name="Iwai M."/>
            <person name="Nobusawa T."/>
            <person name="Narise T."/>
            <person name="Kondo S."/>
            <person name="Saito H."/>
            <person name="Sato R."/>
            <person name="Murakawa M."/>
            <person name="Ihara Y."/>
            <person name="Oshima-Yamada Y."/>
            <person name="Ohtaka K."/>
            <person name="Satoh M."/>
            <person name="Sonobe K."/>
            <person name="Ishii M."/>
            <person name="Ohtani R."/>
            <person name="Kanamori-Sato M."/>
            <person name="Honoki R."/>
            <person name="Miyazaki D."/>
            <person name="Mochizuki H."/>
            <person name="Umetsu J."/>
            <person name="Higashi K."/>
            <person name="Shibata D."/>
            <person name="Kamiya Y."/>
            <person name="Sato N."/>
            <person name="Nakamura Y."/>
            <person name="Tabata S."/>
            <person name="Ida S."/>
            <person name="Kurokawa K."/>
            <person name="Ohta H."/>
        </authorList>
    </citation>
    <scope>NUCLEOTIDE SEQUENCE [LARGE SCALE GENOMIC DNA]</scope>
    <source>
        <strain evidence="11 12">NIES-2285</strain>
    </source>
</reference>
<evidence type="ECO:0000256" key="3">
    <source>
        <dbReference type="ARBA" id="ARBA00004613"/>
    </source>
</evidence>
<dbReference type="NCBIfam" id="TIGR01376">
    <property type="entry name" value="POMP_repeat"/>
    <property type="match status" value="1"/>
</dbReference>
<name>A0A1Y1HKV6_KLENI</name>
<comment type="subcellular location">
    <subcellularLocation>
        <location evidence="1">Cell envelope</location>
    </subcellularLocation>
    <subcellularLocation>
        <location evidence="2">Cell outer membrane</location>
    </subcellularLocation>
    <subcellularLocation>
        <location evidence="3">Secreted</location>
    </subcellularLocation>
</comment>